<comment type="caution">
    <text evidence="8">The sequence shown here is derived from an EMBL/GenBank/DDBJ whole genome shotgun (WGS) entry which is preliminary data.</text>
</comment>
<feature type="domain" description="Glucose-methanol-choline oxidoreductase C-terminal" evidence="7">
    <location>
        <begin position="417"/>
        <end position="541"/>
    </location>
</feature>
<evidence type="ECO:0000259" key="7">
    <source>
        <dbReference type="Pfam" id="PF05199"/>
    </source>
</evidence>
<keyword evidence="9" id="KW-1185">Reference proteome</keyword>
<dbReference type="PANTHER" id="PTHR42784">
    <property type="entry name" value="PYRANOSE 2-OXIDASE"/>
    <property type="match status" value="1"/>
</dbReference>
<dbReference type="OrthoDB" id="9798604at2"/>
<evidence type="ECO:0000256" key="3">
    <source>
        <dbReference type="ARBA" id="ARBA00022630"/>
    </source>
</evidence>
<gene>
    <name evidence="8" type="ORF">NS334_07340</name>
</gene>
<protein>
    <recommendedName>
        <fullName evidence="10">Glucose-methanol-choline oxidoreductase C-terminal domain-containing protein</fullName>
    </recommendedName>
</protein>
<dbReference type="Pfam" id="PF05199">
    <property type="entry name" value="GMC_oxred_C"/>
    <property type="match status" value="1"/>
</dbReference>
<evidence type="ECO:0008006" key="10">
    <source>
        <dbReference type="Google" id="ProtNLM"/>
    </source>
</evidence>
<dbReference type="GO" id="GO:0016614">
    <property type="term" value="F:oxidoreductase activity, acting on CH-OH group of donors"/>
    <property type="evidence" value="ECO:0007669"/>
    <property type="project" value="InterPro"/>
</dbReference>
<dbReference type="InterPro" id="IPR006076">
    <property type="entry name" value="FAD-dep_OxRdtase"/>
</dbReference>
<comment type="similarity">
    <text evidence="2">Belongs to the GMC oxidoreductase family.</text>
</comment>
<dbReference type="PANTHER" id="PTHR42784:SF1">
    <property type="entry name" value="PYRANOSE 2-OXIDASE"/>
    <property type="match status" value="1"/>
</dbReference>
<organism evidence="8 9">
    <name type="scientific">Sphingomonas endophytica</name>
    <dbReference type="NCBI Taxonomy" id="869719"/>
    <lineage>
        <taxon>Bacteria</taxon>
        <taxon>Pseudomonadati</taxon>
        <taxon>Pseudomonadota</taxon>
        <taxon>Alphaproteobacteria</taxon>
        <taxon>Sphingomonadales</taxon>
        <taxon>Sphingomonadaceae</taxon>
        <taxon>Sphingomonas</taxon>
    </lineage>
</organism>
<sequence>MLPRRCDNGGTSVRADASDLNSLPEPADICIVGSGAAGLTLAARCAALGMNVLVLEAGGAQAEPGVQDAYAGELADPRVHWPLDTYRVRALGGTTSLWGGRSIPFDPIDFEPRPWVAQSGWPITYDEVARYYPAAMEAAEAGAFDHTPSAPIVPGLDGEWLHTTIERFSRPTNFWTRYGEQLTRAANVRVITHAPVTAVRLAHDGNSVDHLEVATPNGTRWPVRARAYVLAAGGLETARLLLASDDVVRHGPGNAGGWLGRGYMCHLAATFGMAHFTGAPNSIGFDYERDAEGIYIRRRLAPTPAAQRQRRLLNATVRLHIRDANDPSHGDPVLSLMFLAAFAVKYEYSRGAREADRSLGPYLRHVGNIARHPVQLFNFVRTWGVKRYLASRRIPSIALPARDNRYPLEFVSEQSPNWDSRVLLTEARDALGMRRLKVDWRVAAADFDSARATYRLIRDELARTGTGTLDYDEAALEDALLDAAAYGGHHSGTTRMSDTPRDGVVDRDCRVHGVANLYVASSAVTPTSSQANPTLTAIALALRLADHLQECGA</sequence>
<dbReference type="Gene3D" id="3.50.50.60">
    <property type="entry name" value="FAD/NAD(P)-binding domain"/>
    <property type="match status" value="2"/>
</dbReference>
<dbReference type="InterPro" id="IPR051473">
    <property type="entry name" value="P2Ox-like"/>
</dbReference>
<keyword evidence="5" id="KW-0560">Oxidoreductase</keyword>
<evidence type="ECO:0000313" key="9">
    <source>
        <dbReference type="Proteomes" id="UP000074310"/>
    </source>
</evidence>
<evidence type="ECO:0000259" key="6">
    <source>
        <dbReference type="Pfam" id="PF01266"/>
    </source>
</evidence>
<dbReference type="InterPro" id="IPR036188">
    <property type="entry name" value="FAD/NAD-bd_sf"/>
</dbReference>
<dbReference type="EMBL" id="LDTB01000019">
    <property type="protein sequence ID" value="KTT73563.1"/>
    <property type="molecule type" value="Genomic_DNA"/>
</dbReference>
<dbReference type="Pfam" id="PF01266">
    <property type="entry name" value="DAO"/>
    <property type="match status" value="1"/>
</dbReference>
<evidence type="ECO:0000256" key="5">
    <source>
        <dbReference type="ARBA" id="ARBA00023002"/>
    </source>
</evidence>
<dbReference type="Proteomes" id="UP000074310">
    <property type="component" value="Unassembled WGS sequence"/>
</dbReference>
<dbReference type="PATRIC" id="fig|869719.3.peg.1017"/>
<comment type="cofactor">
    <cofactor evidence="1">
        <name>FAD</name>
        <dbReference type="ChEBI" id="CHEBI:57692"/>
    </cofactor>
</comment>
<evidence type="ECO:0000256" key="4">
    <source>
        <dbReference type="ARBA" id="ARBA00022827"/>
    </source>
</evidence>
<feature type="domain" description="FAD dependent oxidoreductase" evidence="6">
    <location>
        <begin position="28"/>
        <end position="307"/>
    </location>
</feature>
<keyword evidence="3" id="KW-0285">Flavoprotein</keyword>
<keyword evidence="4" id="KW-0274">FAD</keyword>
<reference evidence="8 9" key="1">
    <citation type="journal article" date="2016" name="Front. Microbiol.">
        <title>Genomic Resource of Rice Seed Associated Bacteria.</title>
        <authorList>
            <person name="Midha S."/>
            <person name="Bansal K."/>
            <person name="Sharma S."/>
            <person name="Kumar N."/>
            <person name="Patil P.P."/>
            <person name="Chaudhry V."/>
            <person name="Patil P.B."/>
        </authorList>
    </citation>
    <scope>NUCLEOTIDE SEQUENCE [LARGE SCALE GENOMIC DNA]</scope>
    <source>
        <strain evidence="8 9">NS334</strain>
    </source>
</reference>
<dbReference type="AlphaFoldDB" id="A0A147I4X2"/>
<dbReference type="InterPro" id="IPR007867">
    <property type="entry name" value="GMC_OxRtase_C"/>
</dbReference>
<name>A0A147I4X2_9SPHN</name>
<evidence type="ECO:0000256" key="1">
    <source>
        <dbReference type="ARBA" id="ARBA00001974"/>
    </source>
</evidence>
<dbReference type="SUPFAM" id="SSF51905">
    <property type="entry name" value="FAD/NAD(P)-binding domain"/>
    <property type="match status" value="1"/>
</dbReference>
<accession>A0A147I4X2</accession>
<evidence type="ECO:0000256" key="2">
    <source>
        <dbReference type="ARBA" id="ARBA00010790"/>
    </source>
</evidence>
<proteinExistence type="inferred from homology"/>
<evidence type="ECO:0000313" key="8">
    <source>
        <dbReference type="EMBL" id="KTT73563.1"/>
    </source>
</evidence>